<sequence length="50" mass="5756">MTNEAAIGYALLAAKKMGLSKEDLKRLEAIMYSYLDLVTEEEAEELYRRN</sequence>
<reference evidence="1 2" key="1">
    <citation type="journal article" date="2014" name="PLoS Genet.">
        <title>Comparative Genomic Analysis of N2-Fixing and Non-N2-Fixing Paenibacillus spp.: Organization, Evolution and Expression of the Nitrogen Fixation Genes.</title>
        <authorList>
            <person name="Xie J.B."/>
            <person name="Du Z."/>
            <person name="Bai L."/>
            <person name="Tian C."/>
            <person name="Zhang Y."/>
            <person name="Xie J.Y."/>
            <person name="Wang T."/>
            <person name="Liu X."/>
            <person name="Chen X."/>
            <person name="Cheng Q."/>
            <person name="Chen S."/>
            <person name="Li J."/>
        </authorList>
    </citation>
    <scope>NUCLEOTIDE SEQUENCE [LARGE SCALE GENOMIC DNA]</scope>
    <source>
        <strain evidence="1 2">T27</strain>
    </source>
</reference>
<accession>X4ZK39</accession>
<dbReference type="HOGENOM" id="CLU_215286_0_0_9"/>
<evidence type="ECO:0000313" key="2">
    <source>
        <dbReference type="Proteomes" id="UP000019772"/>
    </source>
</evidence>
<dbReference type="RefSeq" id="WP_193373920.1">
    <property type="nucleotide sequence ID" value="NZ_CP004078.1"/>
</dbReference>
<dbReference type="KEGG" id="psab:PSAB_10700"/>
<protein>
    <submittedName>
        <fullName evidence="1">Uncharacterized protein</fullName>
    </submittedName>
</protein>
<proteinExistence type="predicted"/>
<organism evidence="1 2">
    <name type="scientific">Paenibacillus sabinae T27</name>
    <dbReference type="NCBI Taxonomy" id="1268072"/>
    <lineage>
        <taxon>Bacteria</taxon>
        <taxon>Bacillati</taxon>
        <taxon>Bacillota</taxon>
        <taxon>Bacilli</taxon>
        <taxon>Bacillales</taxon>
        <taxon>Paenibacillaceae</taxon>
        <taxon>Paenibacillus</taxon>
    </lineage>
</organism>
<dbReference type="EMBL" id="CP004078">
    <property type="protein sequence ID" value="AHV97070.1"/>
    <property type="molecule type" value="Genomic_DNA"/>
</dbReference>
<evidence type="ECO:0000313" key="1">
    <source>
        <dbReference type="EMBL" id="AHV97070.1"/>
    </source>
</evidence>
<dbReference type="AlphaFoldDB" id="X4ZK39"/>
<name>X4ZK39_9BACL</name>
<dbReference type="Proteomes" id="UP000019772">
    <property type="component" value="Chromosome"/>
</dbReference>
<keyword evidence="2" id="KW-1185">Reference proteome</keyword>
<gene>
    <name evidence="1" type="ORF">PSAB_10700</name>
</gene>